<name>A0ABU0V1T2_ACIBI</name>
<gene>
    <name evidence="1" type="ORF">QE380_003705</name>
</gene>
<evidence type="ECO:0000313" key="1">
    <source>
        <dbReference type="EMBL" id="MDQ1210686.1"/>
    </source>
</evidence>
<evidence type="ECO:0000313" key="2">
    <source>
        <dbReference type="Proteomes" id="UP001233360"/>
    </source>
</evidence>
<organism evidence="1 2">
    <name type="scientific">Acinetobacter baylyi</name>
    <dbReference type="NCBI Taxonomy" id="202950"/>
    <lineage>
        <taxon>Bacteria</taxon>
        <taxon>Pseudomonadati</taxon>
        <taxon>Pseudomonadota</taxon>
        <taxon>Gammaproteobacteria</taxon>
        <taxon>Moraxellales</taxon>
        <taxon>Moraxellaceae</taxon>
        <taxon>Acinetobacter</taxon>
    </lineage>
</organism>
<accession>A0ABU0V1T2</accession>
<proteinExistence type="predicted"/>
<dbReference type="PANTHER" id="PTHR38008:SF2">
    <property type="entry name" value="HEMOLYSIN"/>
    <property type="match status" value="1"/>
</dbReference>
<comment type="caution">
    <text evidence="1">The sequence shown here is derived from an EMBL/GenBank/DDBJ whole genome shotgun (WGS) entry which is preliminary data.</text>
</comment>
<dbReference type="PANTHER" id="PTHR38008">
    <property type="entry name" value="HEMOLYSIN-RELATED"/>
    <property type="match status" value="1"/>
</dbReference>
<sequence>MVTSTILTACNAVTPANDEKLIGMPNPASEYCVKQGGKLIPQKDKDGGEYSLCQLPNGQTVEEWELFRKDHPQK</sequence>
<protein>
    <submittedName>
        <fullName evidence="1">Hemolysin</fullName>
    </submittedName>
</protein>
<dbReference type="Pfam" id="PF03891">
    <property type="entry name" value="DUF333"/>
    <property type="match status" value="1"/>
</dbReference>
<dbReference type="EMBL" id="JAUTBK010000003">
    <property type="protein sequence ID" value="MDQ1210686.1"/>
    <property type="molecule type" value="Genomic_DNA"/>
</dbReference>
<dbReference type="RefSeq" id="WP_307005625.1">
    <property type="nucleotide sequence ID" value="NZ_JAUTBK010000003.1"/>
</dbReference>
<reference evidence="1 2" key="1">
    <citation type="submission" date="2023-07" db="EMBL/GenBank/DDBJ databases">
        <title>Functional and genomic diversity of the sorghum phyllosphere microbiome.</title>
        <authorList>
            <person name="Shade A."/>
        </authorList>
    </citation>
    <scope>NUCLEOTIDE SEQUENCE [LARGE SCALE GENOMIC DNA]</scope>
    <source>
        <strain evidence="1 2">SORGH_AS_0887</strain>
    </source>
</reference>
<keyword evidence="2" id="KW-1185">Reference proteome</keyword>
<dbReference type="InterPro" id="IPR005590">
    <property type="entry name" value="DUF333"/>
</dbReference>
<dbReference type="Proteomes" id="UP001233360">
    <property type="component" value="Unassembled WGS sequence"/>
</dbReference>